<dbReference type="AlphaFoldDB" id="T2GGB5"/>
<keyword evidence="3" id="KW-1185">Reference proteome</keyword>
<dbReference type="EMBL" id="CP006586">
    <property type="protein sequence ID" value="AGW15251.1"/>
    <property type="molecule type" value="Genomic_DNA"/>
</dbReference>
<evidence type="ECO:0000313" key="3">
    <source>
        <dbReference type="Proteomes" id="UP000016587"/>
    </source>
</evidence>
<accession>T2GGB5</accession>
<feature type="domain" description="GSCFA" evidence="1">
    <location>
        <begin position="40"/>
        <end position="310"/>
    </location>
</feature>
<dbReference type="PATRIC" id="fig|1121448.10.peg.3532"/>
<protein>
    <submittedName>
        <fullName evidence="2">GSCFA domain-containing protein</fullName>
    </submittedName>
</protein>
<dbReference type="OrthoDB" id="369216at2"/>
<proteinExistence type="predicted"/>
<dbReference type="HOGENOM" id="CLU_049172_0_0_7"/>
<reference evidence="2 3" key="1">
    <citation type="journal article" date="2013" name="J. Bacteriol.">
        <title>Roles of HynAB and Ech, the only two hydrogenases found in the model sulfate reducer Desulfovibrio gigas.</title>
        <authorList>
            <person name="Morais-Silva F.O."/>
            <person name="Santos C.I."/>
            <person name="Rodrigues R."/>
            <person name="Pereira I.A."/>
            <person name="Rodrigues-Pousada C."/>
        </authorList>
    </citation>
    <scope>NUCLEOTIDE SEQUENCE [LARGE SCALE GENOMIC DNA]</scope>
    <source>
        <strain evidence="3">ATCC 19364 / DSM 1382 / NCIMB 9332 / VKM B-1759</strain>
        <plasmid evidence="3">Plasmid</plasmid>
    </source>
</reference>
<gene>
    <name evidence="2" type="ORF">DGI_4039</name>
</gene>
<dbReference type="Proteomes" id="UP000016587">
    <property type="component" value="Plasmid unnamed"/>
</dbReference>
<geneLocation type="plasmid" evidence="3"/>
<name>T2GGB5_MEGG1</name>
<reference evidence="3" key="2">
    <citation type="submission" date="2013-07" db="EMBL/GenBank/DDBJ databases">
        <authorList>
            <person name="Morais-Silva F.O."/>
            <person name="Rezende A.M."/>
            <person name="Pimentel C."/>
            <person name="Resende D.M."/>
            <person name="Santos C.I."/>
            <person name="Clemente C."/>
            <person name="de Oliveira L.M."/>
            <person name="da Silva S.M."/>
            <person name="Costa D.A."/>
            <person name="Varela-Raposo A."/>
            <person name="Horacio E.C.A."/>
            <person name="Matos M."/>
            <person name="Flores O."/>
            <person name="Ruiz J.C."/>
            <person name="Rodrigues-Pousada C."/>
        </authorList>
    </citation>
    <scope>NUCLEOTIDE SEQUENCE [LARGE SCALE GENOMIC DNA]</scope>
    <source>
        <strain evidence="3">ATCC 19364 / DSM 1382 / NCIMB 9332 / VKM B-1759</strain>
        <plasmid evidence="3">Plasmid</plasmid>
    </source>
</reference>
<dbReference type="eggNOG" id="COG0455">
    <property type="taxonomic scope" value="Bacteria"/>
</dbReference>
<dbReference type="KEGG" id="dgg:DGI_4039"/>
<evidence type="ECO:0000313" key="2">
    <source>
        <dbReference type="EMBL" id="AGW15251.1"/>
    </source>
</evidence>
<dbReference type="InterPro" id="IPR014982">
    <property type="entry name" value="GSCFA"/>
</dbReference>
<evidence type="ECO:0000259" key="1">
    <source>
        <dbReference type="Pfam" id="PF08885"/>
    </source>
</evidence>
<sequence length="354" mass="40141">MHPYKKQPDHAFWARAVGRVATTDVDPIVQPAFRIDKQTKIAAAGSCFAQHLARYLQLSGFNYMVTETPHPLIVEEISRKFNYGNFTARFGNVYTAKQLLQLFLRVFNEFSPAEDVWQGKNGRFYDPFRPQIQPNGYATLLEYTRDRERHFAAVREMFRTVEVFIFTLGLTEAWMSARDGAVYPLCPGVAAGTFDPALHQFKNFRLAEVVQDLGAFYGRLKELNPGAKMLLTVSPVPLVATAENRHVLQSTVYSKSVLRVACQELQESYDDIHYFPSYEIICGHHTKGMFFEDDKRSVAERGVDHVMGLFFKHYANIHVDFSKAAPSSPVVAACDCSESERLAQALCDEELLDS</sequence>
<keyword evidence="2" id="KW-0614">Plasmid</keyword>
<organism evidence="2 3">
    <name type="scientific">Megalodesulfovibrio gigas (strain ATCC 19364 / DSM 1382 / NCIMB 9332 / VKM B-1759)</name>
    <name type="common">Desulfovibrio gigas</name>
    <dbReference type="NCBI Taxonomy" id="1121448"/>
    <lineage>
        <taxon>Bacteria</taxon>
        <taxon>Pseudomonadati</taxon>
        <taxon>Thermodesulfobacteriota</taxon>
        <taxon>Desulfovibrionia</taxon>
        <taxon>Desulfovibrionales</taxon>
        <taxon>Desulfovibrionaceae</taxon>
        <taxon>Megalodesulfovibrio</taxon>
    </lineage>
</organism>
<dbReference type="Pfam" id="PF08885">
    <property type="entry name" value="GSCFA"/>
    <property type="match status" value="1"/>
</dbReference>